<dbReference type="NCBIfam" id="TIGR00125">
    <property type="entry name" value="cyt_tran_rel"/>
    <property type="match status" value="1"/>
</dbReference>
<evidence type="ECO:0000256" key="1">
    <source>
        <dbReference type="ARBA" id="ARBA00002324"/>
    </source>
</evidence>
<evidence type="ECO:0000256" key="10">
    <source>
        <dbReference type="HAMAP-Rule" id="MF_00244"/>
    </source>
</evidence>
<gene>
    <name evidence="10" type="primary">nadD</name>
    <name evidence="12" type="ORF">HYG85_23015</name>
</gene>
<evidence type="ECO:0000313" key="13">
    <source>
        <dbReference type="Proteomes" id="UP000677305"/>
    </source>
</evidence>
<dbReference type="Pfam" id="PF01467">
    <property type="entry name" value="CTP_transf_like"/>
    <property type="match status" value="1"/>
</dbReference>
<dbReference type="GO" id="GO:0004515">
    <property type="term" value="F:nicotinate-nucleotide adenylyltransferase activity"/>
    <property type="evidence" value="ECO:0007669"/>
    <property type="project" value="UniProtKB-UniRule"/>
</dbReference>
<comment type="function">
    <text evidence="1 10">Catalyzes the reversible adenylation of nicotinate mononucleotide (NaMN) to nicotinic acid adenine dinucleotide (NaAD).</text>
</comment>
<protein>
    <recommendedName>
        <fullName evidence="10">Probable nicotinate-nucleotide adenylyltransferase</fullName>
        <ecNumber evidence="10">2.7.7.18</ecNumber>
    </recommendedName>
    <alternativeName>
        <fullName evidence="10">Deamido-NAD(+) diphosphorylase</fullName>
    </alternativeName>
    <alternativeName>
        <fullName evidence="10">Deamido-NAD(+) pyrophosphorylase</fullName>
    </alternativeName>
    <alternativeName>
        <fullName evidence="10">Nicotinate mononucleotide adenylyltransferase</fullName>
        <shortName evidence="10">NaMN adenylyltransferase</shortName>
    </alternativeName>
</protein>
<comment type="similarity">
    <text evidence="10">Belongs to the NadD family.</text>
</comment>
<dbReference type="Proteomes" id="UP000677305">
    <property type="component" value="Chromosome"/>
</dbReference>
<evidence type="ECO:0000313" key="12">
    <source>
        <dbReference type="EMBL" id="QUH31642.1"/>
    </source>
</evidence>
<dbReference type="InterPro" id="IPR004821">
    <property type="entry name" value="Cyt_trans-like"/>
</dbReference>
<comment type="pathway">
    <text evidence="2 10">Cofactor biosynthesis; NAD(+) biosynthesis; deamido-NAD(+) from nicotinate D-ribonucleotide: step 1/1.</text>
</comment>
<reference evidence="12 13" key="1">
    <citation type="submission" date="2020-07" db="EMBL/GenBank/DDBJ databases">
        <title>Vallitalea guaymasensis genome.</title>
        <authorList>
            <person name="Postec A."/>
        </authorList>
    </citation>
    <scope>NUCLEOTIDE SEQUENCE [LARGE SCALE GENOMIC DNA]</scope>
    <source>
        <strain evidence="12 13">Ra1766G1</strain>
    </source>
</reference>
<keyword evidence="4 10" id="KW-0808">Transferase</keyword>
<evidence type="ECO:0000256" key="8">
    <source>
        <dbReference type="ARBA" id="ARBA00023027"/>
    </source>
</evidence>
<dbReference type="InterPro" id="IPR005248">
    <property type="entry name" value="NadD/NMNAT"/>
</dbReference>
<sequence length="203" mass="23768">MNNESIGIMGGTFDPIHYGHLILAQHVLDEMGLKKIMFIPSGISYLKSNKGTSDKKHRFNMTKLGIINNKRFEVSTIEIDREGNTYTVDTIEELNEKYPNNTYYFIIGADSLFDLVKWKNYKRLFEICNFVVTNRGSTYTDEQLQQEIHRLKSKYDATINLICIPDIEISSSEIRRRVKNRLSIKYLLPEDVEKYIHDNELYI</sequence>
<evidence type="ECO:0000256" key="5">
    <source>
        <dbReference type="ARBA" id="ARBA00022695"/>
    </source>
</evidence>
<evidence type="ECO:0000256" key="6">
    <source>
        <dbReference type="ARBA" id="ARBA00022741"/>
    </source>
</evidence>
<feature type="domain" description="Cytidyltransferase-like" evidence="11">
    <location>
        <begin position="8"/>
        <end position="177"/>
    </location>
</feature>
<evidence type="ECO:0000256" key="9">
    <source>
        <dbReference type="ARBA" id="ARBA00048721"/>
    </source>
</evidence>
<evidence type="ECO:0000256" key="2">
    <source>
        <dbReference type="ARBA" id="ARBA00005019"/>
    </source>
</evidence>
<dbReference type="GO" id="GO:0009435">
    <property type="term" value="P:NAD+ biosynthetic process"/>
    <property type="evidence" value="ECO:0007669"/>
    <property type="project" value="UniProtKB-UniRule"/>
</dbReference>
<evidence type="ECO:0000256" key="4">
    <source>
        <dbReference type="ARBA" id="ARBA00022679"/>
    </source>
</evidence>
<dbReference type="PANTHER" id="PTHR39321:SF3">
    <property type="entry name" value="PHOSPHOPANTETHEINE ADENYLYLTRANSFERASE"/>
    <property type="match status" value="1"/>
</dbReference>
<evidence type="ECO:0000256" key="3">
    <source>
        <dbReference type="ARBA" id="ARBA00022642"/>
    </source>
</evidence>
<dbReference type="UniPathway" id="UPA00253">
    <property type="reaction ID" value="UER00332"/>
</dbReference>
<proteinExistence type="inferred from homology"/>
<dbReference type="AlphaFoldDB" id="A0A8J8SE95"/>
<keyword evidence="3 10" id="KW-0662">Pyridine nucleotide biosynthesis</keyword>
<keyword evidence="6 10" id="KW-0547">Nucleotide-binding</keyword>
<dbReference type="KEGG" id="vgu:HYG85_23015"/>
<accession>A0A8J8SE95</accession>
<dbReference type="Gene3D" id="3.40.50.620">
    <property type="entry name" value="HUPs"/>
    <property type="match status" value="1"/>
</dbReference>
<name>A0A8J8SE95_9FIRM</name>
<dbReference type="NCBIfam" id="TIGR00482">
    <property type="entry name" value="nicotinate (nicotinamide) nucleotide adenylyltransferase"/>
    <property type="match status" value="1"/>
</dbReference>
<dbReference type="InterPro" id="IPR014729">
    <property type="entry name" value="Rossmann-like_a/b/a_fold"/>
</dbReference>
<dbReference type="SUPFAM" id="SSF52374">
    <property type="entry name" value="Nucleotidylyl transferase"/>
    <property type="match status" value="1"/>
</dbReference>
<comment type="catalytic activity">
    <reaction evidence="9 10">
        <text>nicotinate beta-D-ribonucleotide + ATP + H(+) = deamido-NAD(+) + diphosphate</text>
        <dbReference type="Rhea" id="RHEA:22860"/>
        <dbReference type="ChEBI" id="CHEBI:15378"/>
        <dbReference type="ChEBI" id="CHEBI:30616"/>
        <dbReference type="ChEBI" id="CHEBI:33019"/>
        <dbReference type="ChEBI" id="CHEBI:57502"/>
        <dbReference type="ChEBI" id="CHEBI:58437"/>
        <dbReference type="EC" id="2.7.7.18"/>
    </reaction>
</comment>
<evidence type="ECO:0000256" key="7">
    <source>
        <dbReference type="ARBA" id="ARBA00022840"/>
    </source>
</evidence>
<keyword evidence="8 10" id="KW-0520">NAD</keyword>
<dbReference type="HAMAP" id="MF_00244">
    <property type="entry name" value="NaMN_adenylyltr"/>
    <property type="match status" value="1"/>
</dbReference>
<dbReference type="EC" id="2.7.7.18" evidence="10"/>
<dbReference type="GO" id="GO:0005524">
    <property type="term" value="F:ATP binding"/>
    <property type="evidence" value="ECO:0007669"/>
    <property type="project" value="UniProtKB-KW"/>
</dbReference>
<keyword evidence="7 10" id="KW-0067">ATP-binding</keyword>
<organism evidence="12 13">
    <name type="scientific">Vallitalea guaymasensis</name>
    <dbReference type="NCBI Taxonomy" id="1185412"/>
    <lineage>
        <taxon>Bacteria</taxon>
        <taxon>Bacillati</taxon>
        <taxon>Bacillota</taxon>
        <taxon>Clostridia</taxon>
        <taxon>Lachnospirales</taxon>
        <taxon>Vallitaleaceae</taxon>
        <taxon>Vallitalea</taxon>
    </lineage>
</organism>
<dbReference type="EMBL" id="CP058561">
    <property type="protein sequence ID" value="QUH31642.1"/>
    <property type="molecule type" value="Genomic_DNA"/>
</dbReference>
<dbReference type="NCBIfam" id="NF000840">
    <property type="entry name" value="PRK00071.1-3"/>
    <property type="match status" value="1"/>
</dbReference>
<dbReference type="CDD" id="cd02165">
    <property type="entry name" value="NMNAT"/>
    <property type="match status" value="1"/>
</dbReference>
<keyword evidence="13" id="KW-1185">Reference proteome</keyword>
<dbReference type="RefSeq" id="WP_212691606.1">
    <property type="nucleotide sequence ID" value="NZ_CP058561.1"/>
</dbReference>
<dbReference type="PANTHER" id="PTHR39321">
    <property type="entry name" value="NICOTINATE-NUCLEOTIDE ADENYLYLTRANSFERASE-RELATED"/>
    <property type="match status" value="1"/>
</dbReference>
<keyword evidence="5 10" id="KW-0548">Nucleotidyltransferase</keyword>
<evidence type="ECO:0000259" key="11">
    <source>
        <dbReference type="Pfam" id="PF01467"/>
    </source>
</evidence>